<evidence type="ECO:0000256" key="3">
    <source>
        <dbReference type="PIRSR" id="PIRSR610347-3"/>
    </source>
</evidence>
<name>A0A2H1FX56_ZYMTR</name>
<dbReference type="CDD" id="cd09122">
    <property type="entry name" value="PLDc_Tdp1_1"/>
    <property type="match status" value="1"/>
</dbReference>
<feature type="compositionally biased region" description="Basic and acidic residues" evidence="4">
    <location>
        <begin position="661"/>
        <end position="677"/>
    </location>
</feature>
<gene>
    <name evidence="5" type="ORF">ZT1E4_G2510</name>
</gene>
<feature type="region of interest" description="Disordered" evidence="4">
    <location>
        <begin position="1"/>
        <end position="23"/>
    </location>
</feature>
<feature type="compositionally biased region" description="Polar residues" evidence="4">
    <location>
        <begin position="1"/>
        <end position="20"/>
    </location>
</feature>
<dbReference type="GO" id="GO:0017005">
    <property type="term" value="F:3'-tyrosyl-DNA phosphodiesterase activity"/>
    <property type="evidence" value="ECO:0007669"/>
    <property type="project" value="TreeGrafter"/>
</dbReference>
<dbReference type="PANTHER" id="PTHR12415">
    <property type="entry name" value="TYROSYL-DNA PHOSPHODIESTERASE 1"/>
    <property type="match status" value="1"/>
</dbReference>
<accession>A0A2H1FX56</accession>
<evidence type="ECO:0000313" key="5">
    <source>
        <dbReference type="EMBL" id="SMR45892.1"/>
    </source>
</evidence>
<proteinExistence type="predicted"/>
<evidence type="ECO:0000256" key="2">
    <source>
        <dbReference type="PIRSR" id="PIRSR610347-2"/>
    </source>
</evidence>
<dbReference type="PANTHER" id="PTHR12415:SF4">
    <property type="entry name" value="TYROSYL-DNA PHOSPHODIESTERASE DOMAIN-CONTAINING PROTEIN"/>
    <property type="match status" value="1"/>
</dbReference>
<dbReference type="Proteomes" id="UP000245764">
    <property type="component" value="Chromosome 2"/>
</dbReference>
<feature type="binding site" evidence="2">
    <location>
        <position position="477"/>
    </location>
    <ligand>
        <name>substrate</name>
    </ligand>
</feature>
<dbReference type="GO" id="GO:0006281">
    <property type="term" value="P:DNA repair"/>
    <property type="evidence" value="ECO:0007669"/>
    <property type="project" value="InterPro"/>
</dbReference>
<dbReference type="GO" id="GO:0005634">
    <property type="term" value="C:nucleus"/>
    <property type="evidence" value="ECO:0007669"/>
    <property type="project" value="InterPro"/>
</dbReference>
<feature type="binding site" evidence="2">
    <location>
        <position position="236"/>
    </location>
    <ligand>
        <name>substrate</name>
    </ligand>
</feature>
<dbReference type="GO" id="GO:0003697">
    <property type="term" value="F:single-stranded DNA binding"/>
    <property type="evidence" value="ECO:0007669"/>
    <property type="project" value="TreeGrafter"/>
</dbReference>
<feature type="active site" description="Nucleophile" evidence="1">
    <location>
        <position position="234"/>
    </location>
</feature>
<feature type="compositionally biased region" description="Basic and acidic residues" evidence="4">
    <location>
        <begin position="554"/>
        <end position="574"/>
    </location>
</feature>
<feature type="site" description="Interaction with DNA" evidence="3">
    <location>
        <position position="509"/>
    </location>
</feature>
<feature type="compositionally biased region" description="Acidic residues" evidence="4">
    <location>
        <begin position="612"/>
        <end position="628"/>
    </location>
</feature>
<dbReference type="InterPro" id="IPR010347">
    <property type="entry name" value="Tdp1"/>
</dbReference>
<feature type="region of interest" description="Disordered" evidence="4">
    <location>
        <begin position="550"/>
        <end position="677"/>
    </location>
</feature>
<dbReference type="EMBL" id="LT854254">
    <property type="protein sequence ID" value="SMR45892.1"/>
    <property type="molecule type" value="Genomic_DNA"/>
</dbReference>
<feature type="active site" description="Proton donor/acceptor" evidence="1">
    <location>
        <position position="475"/>
    </location>
</feature>
<evidence type="ECO:0000256" key="4">
    <source>
        <dbReference type="SAM" id="MobiDB-lite"/>
    </source>
</evidence>
<reference evidence="6" key="1">
    <citation type="submission" date="2017-05" db="EMBL/GenBank/DDBJ databases">
        <authorList>
            <person name="Song R."/>
            <person name="Chenine A.L."/>
            <person name="Ruprecht R.M."/>
        </authorList>
    </citation>
    <scope>NUCLEOTIDE SEQUENCE [LARGE SCALE GENOMIC DNA]</scope>
</reference>
<evidence type="ECO:0008006" key="7">
    <source>
        <dbReference type="Google" id="ProtNLM"/>
    </source>
</evidence>
<dbReference type="GO" id="GO:0003690">
    <property type="term" value="F:double-stranded DNA binding"/>
    <property type="evidence" value="ECO:0007669"/>
    <property type="project" value="TreeGrafter"/>
</dbReference>
<evidence type="ECO:0000256" key="1">
    <source>
        <dbReference type="PIRSR" id="PIRSR610347-1"/>
    </source>
</evidence>
<feature type="region of interest" description="Disordered" evidence="4">
    <location>
        <begin position="37"/>
        <end position="64"/>
    </location>
</feature>
<sequence>MVSNRSLPTDSENTDTTSNPLAALKLDRKAMEEERLARLASRKRERSISPPRSSRKAPKMKETTVELPSGARLNTFSFSGLIEQGQKDRKPDAANKAIASMSSRPANQDVNVVANGQPVGNPNALPAGAIKYPHGIVKKTWAFGHARTGNDIKLEEVLEAQSLKIAVLSAYQWDVEWVMSKLKVPPKGGSTKCVFVMQAKNEEDREQWQREASYMSSFLRLCFPNMKGLINCMHSKLMLLFHPDKLRIAIPTANLLNFDWGETGQMENSVFMVDLPRLADGKISKAGDLPAFGQELIYFLEQQGLDDDVRTGVLKFDFSATKDMAFVHTVGGMHFRDEAERTGLMGLSKAVKQLNLATQDLELDFAASSIGRLNDNYLRDFRSAAKGISLIAQAAEAKSKAASTFFDRKKASTVAKPDNVREKVRIYFPTASTVRVSTAGAAGTLCIARNYFEGSTFPRACFRDYKSTRTGLLSHNKILLARGKRASAGAQAGETEDVAWAYVGSSNMSPSAWGTLPKDRKVNTITCRNWECGVLLPVSRERVLEASMIEENGEGEKKDGQFAADEKAAKKNEQEDGEDSETESEDETPPTDKAKPKAKPVVRSNKRAQQTDGEDSETESEASDSEEPEVPRPVPQSMPKRTGMVDFSVFDGLLSVPFKTPGDRYREGEEPWYFKEQ</sequence>
<protein>
    <recommendedName>
        <fullName evidence="7">PLD phosphodiesterase domain-containing protein</fullName>
    </recommendedName>
</protein>
<evidence type="ECO:0000313" key="6">
    <source>
        <dbReference type="Proteomes" id="UP000245764"/>
    </source>
</evidence>
<dbReference type="Gene3D" id="3.30.870.10">
    <property type="entry name" value="Endonuclease Chain A"/>
    <property type="match status" value="2"/>
</dbReference>
<dbReference type="Pfam" id="PF06087">
    <property type="entry name" value="Tyr-DNA_phospho"/>
    <property type="match status" value="1"/>
</dbReference>
<dbReference type="AlphaFoldDB" id="A0A2H1FX56"/>
<feature type="compositionally biased region" description="Acidic residues" evidence="4">
    <location>
        <begin position="575"/>
        <end position="589"/>
    </location>
</feature>
<organism evidence="5 6">
    <name type="scientific">Zymoseptoria tritici ST99CH_1E4</name>
    <dbReference type="NCBI Taxonomy" id="1276532"/>
    <lineage>
        <taxon>Eukaryota</taxon>
        <taxon>Fungi</taxon>
        <taxon>Dikarya</taxon>
        <taxon>Ascomycota</taxon>
        <taxon>Pezizomycotina</taxon>
        <taxon>Dothideomycetes</taxon>
        <taxon>Dothideomycetidae</taxon>
        <taxon>Mycosphaerellales</taxon>
        <taxon>Mycosphaerellaceae</taxon>
        <taxon>Zymoseptoria</taxon>
    </lineage>
</organism>
<dbReference type="SUPFAM" id="SSF56024">
    <property type="entry name" value="Phospholipase D/nuclease"/>
    <property type="match status" value="2"/>
</dbReference>
<feature type="compositionally biased region" description="Basic residues" evidence="4">
    <location>
        <begin position="596"/>
        <end position="606"/>
    </location>
</feature>